<dbReference type="PANTHER" id="PTHR30012:SF0">
    <property type="entry name" value="TYPE II SECRETION SYSTEM PROTEIN F-RELATED"/>
    <property type="match status" value="1"/>
</dbReference>
<keyword evidence="11" id="KW-1185">Reference proteome</keyword>
<dbReference type="GO" id="GO:0015628">
    <property type="term" value="P:protein secretion by the type II secretion system"/>
    <property type="evidence" value="ECO:0007669"/>
    <property type="project" value="InterPro"/>
</dbReference>
<keyword evidence="5 8" id="KW-0812">Transmembrane</keyword>
<proteinExistence type="inferred from homology"/>
<dbReference type="PATRIC" id="fig|862908.3.peg.1207"/>
<comment type="similarity">
    <text evidence="2">Belongs to the GSP F family.</text>
</comment>
<dbReference type="KEGG" id="bmx:BMS_1268"/>
<reference evidence="11" key="1">
    <citation type="journal article" date="2013" name="ISME J.">
        <title>A small predatory core genome in the divergent marine Bacteriovorax marinus SJ and the terrestrial Bdellovibrio bacteriovorus.</title>
        <authorList>
            <person name="Crossman L.C."/>
            <person name="Chen H."/>
            <person name="Cerdeno-Tarraga A.M."/>
            <person name="Brooks K."/>
            <person name="Quail M.A."/>
            <person name="Pineiro S.A."/>
            <person name="Hobley L."/>
            <person name="Sockett R.E."/>
            <person name="Bentley S.D."/>
            <person name="Parkhill J."/>
            <person name="Williams H.N."/>
            <person name="Stine O.C."/>
        </authorList>
    </citation>
    <scope>NUCLEOTIDE SEQUENCE [LARGE SCALE GENOMIC DNA]</scope>
    <source>
        <strain evidence="11">ATCC BAA-682 / DSM 15412 / SJ</strain>
    </source>
</reference>
<keyword evidence="3" id="KW-1003">Cell membrane</keyword>
<feature type="transmembrane region" description="Helical" evidence="8">
    <location>
        <begin position="172"/>
        <end position="193"/>
    </location>
</feature>
<name>E1WZ45_HALMS</name>
<dbReference type="EMBL" id="FQ312005">
    <property type="protein sequence ID" value="CBW26142.1"/>
    <property type="molecule type" value="Genomic_DNA"/>
</dbReference>
<evidence type="ECO:0000256" key="5">
    <source>
        <dbReference type="ARBA" id="ARBA00022692"/>
    </source>
</evidence>
<organism evidence="10 11">
    <name type="scientific">Halobacteriovorax marinus (strain ATCC BAA-682 / DSM 15412 / SJ)</name>
    <name type="common">Bacteriovorax marinus</name>
    <dbReference type="NCBI Taxonomy" id="862908"/>
    <lineage>
        <taxon>Bacteria</taxon>
        <taxon>Pseudomonadati</taxon>
        <taxon>Bdellovibrionota</taxon>
        <taxon>Bacteriovoracia</taxon>
        <taxon>Bacteriovoracales</taxon>
        <taxon>Halobacteriovoraceae</taxon>
        <taxon>Halobacteriovorax</taxon>
    </lineage>
</organism>
<dbReference type="eggNOG" id="COG1459">
    <property type="taxonomic scope" value="Bacteria"/>
</dbReference>
<dbReference type="Proteomes" id="UP000008963">
    <property type="component" value="Chromosome"/>
</dbReference>
<dbReference type="NCBIfam" id="TIGR02120">
    <property type="entry name" value="GspF"/>
    <property type="match status" value="1"/>
</dbReference>
<dbReference type="PRINTS" id="PR00812">
    <property type="entry name" value="BCTERIALGSPF"/>
</dbReference>
<keyword evidence="4" id="KW-0997">Cell inner membrane</keyword>
<dbReference type="AlphaFoldDB" id="E1WZ45"/>
<evidence type="ECO:0000256" key="7">
    <source>
        <dbReference type="ARBA" id="ARBA00023136"/>
    </source>
</evidence>
<feature type="transmembrane region" description="Helical" evidence="8">
    <location>
        <begin position="377"/>
        <end position="398"/>
    </location>
</feature>
<dbReference type="InterPro" id="IPR011850">
    <property type="entry name" value="T2SS_GspF"/>
</dbReference>
<accession>E1WZ45</accession>
<comment type="subcellular location">
    <subcellularLocation>
        <location evidence="1">Cell inner membrane</location>
        <topology evidence="1">Multi-pass membrane protein</topology>
    </subcellularLocation>
</comment>
<evidence type="ECO:0000313" key="10">
    <source>
        <dbReference type="EMBL" id="CBW26142.1"/>
    </source>
</evidence>
<feature type="transmembrane region" description="Helical" evidence="8">
    <location>
        <begin position="213"/>
        <end position="234"/>
    </location>
</feature>
<feature type="domain" description="Type II secretion system protein GspF" evidence="9">
    <location>
        <begin position="274"/>
        <end position="396"/>
    </location>
</feature>
<dbReference type="FunFam" id="1.20.81.30:FF:000001">
    <property type="entry name" value="Type II secretion system protein F"/>
    <property type="match status" value="2"/>
</dbReference>
<evidence type="ECO:0000259" key="9">
    <source>
        <dbReference type="Pfam" id="PF00482"/>
    </source>
</evidence>
<dbReference type="PANTHER" id="PTHR30012">
    <property type="entry name" value="GENERAL SECRETION PATHWAY PROTEIN"/>
    <property type="match status" value="1"/>
</dbReference>
<dbReference type="InterPro" id="IPR018076">
    <property type="entry name" value="T2SS_GspF_dom"/>
</dbReference>
<evidence type="ECO:0000256" key="3">
    <source>
        <dbReference type="ARBA" id="ARBA00022475"/>
    </source>
</evidence>
<gene>
    <name evidence="10" type="primary">gspF</name>
    <name evidence="10" type="ordered locus">BMS_1268</name>
</gene>
<feature type="domain" description="Type II secretion system protein GspF" evidence="9">
    <location>
        <begin position="72"/>
        <end position="194"/>
    </location>
</feature>
<evidence type="ECO:0000256" key="2">
    <source>
        <dbReference type="ARBA" id="ARBA00005745"/>
    </source>
</evidence>
<dbReference type="RefSeq" id="WP_014243926.1">
    <property type="nucleotide sequence ID" value="NC_016620.1"/>
</dbReference>
<keyword evidence="6 8" id="KW-1133">Transmembrane helix</keyword>
<dbReference type="Gene3D" id="1.20.81.30">
    <property type="entry name" value="Type II secretion system (T2SS), domain F"/>
    <property type="match status" value="2"/>
</dbReference>
<dbReference type="STRING" id="862908.BMS_1268"/>
<dbReference type="OrthoDB" id="5297636at2"/>
<dbReference type="InterPro" id="IPR003004">
    <property type="entry name" value="GspF/PilC"/>
</dbReference>
<dbReference type="GO" id="GO:0005886">
    <property type="term" value="C:plasma membrane"/>
    <property type="evidence" value="ECO:0007669"/>
    <property type="project" value="UniProtKB-SubCell"/>
</dbReference>
<evidence type="ECO:0000256" key="4">
    <source>
        <dbReference type="ARBA" id="ARBA00022519"/>
    </source>
</evidence>
<dbReference type="Pfam" id="PF00482">
    <property type="entry name" value="T2SSF"/>
    <property type="match status" value="2"/>
</dbReference>
<sequence length="404" mass="44599">MAIYSYKGLDKTGKEIKKTIDSDSLNSAKAKVRSMGIMLIEISEQKAQNKSSGSSSFNFGPTVSIQELSLMTRQLATLIKAKIQIVEAFNALVDQTDNQKFKSILAEIKQKINEGSSLANALSDYPKVFDNVYVNMVDAGETSGTLQVVLLRLADFTEAQVKLKNKIKGAMTYPMIMAFVGAGMMGIIFIFVIPKITRIFDTMKKELPLQTEICIWISAFLKSYWWAVLLALFFGFTSFKKYIATKKGKAKWDSLLLRMPIIGELVTMINVSRFCSTLATLLNSGVPIIASLKIVKNLIENVHMQQAVEEAKINVSEGASLAAPLARSGLFPTMVTHMMTLGEKSGELEDMLKIISENYEDQVESKLNGLTSVLEPIMLVGMGIAVAFIIFSVVVPMMQLNSLH</sequence>
<protein>
    <submittedName>
        <fullName evidence="10">General secretion pathway protein F</fullName>
    </submittedName>
</protein>
<dbReference type="InterPro" id="IPR042094">
    <property type="entry name" value="T2SS_GspF_sf"/>
</dbReference>
<evidence type="ECO:0000256" key="1">
    <source>
        <dbReference type="ARBA" id="ARBA00004429"/>
    </source>
</evidence>
<evidence type="ECO:0000256" key="8">
    <source>
        <dbReference type="SAM" id="Phobius"/>
    </source>
</evidence>
<dbReference type="GO" id="GO:0015627">
    <property type="term" value="C:type II protein secretion system complex"/>
    <property type="evidence" value="ECO:0007669"/>
    <property type="project" value="InterPro"/>
</dbReference>
<evidence type="ECO:0000313" key="11">
    <source>
        <dbReference type="Proteomes" id="UP000008963"/>
    </source>
</evidence>
<keyword evidence="7 8" id="KW-0472">Membrane</keyword>
<dbReference type="HOGENOM" id="CLU_035032_2_1_7"/>
<evidence type="ECO:0000256" key="6">
    <source>
        <dbReference type="ARBA" id="ARBA00022989"/>
    </source>
</evidence>